<dbReference type="GO" id="GO:0005524">
    <property type="term" value="F:ATP binding"/>
    <property type="evidence" value="ECO:0007669"/>
    <property type="project" value="UniProtKB-KW"/>
</dbReference>
<dbReference type="GO" id="GO:0004674">
    <property type="term" value="F:protein serine/threonine kinase activity"/>
    <property type="evidence" value="ECO:0007669"/>
    <property type="project" value="TreeGrafter"/>
</dbReference>
<evidence type="ECO:0000256" key="5">
    <source>
        <dbReference type="SAM" id="MobiDB-lite"/>
    </source>
</evidence>
<dbReference type="Gene3D" id="1.10.510.10">
    <property type="entry name" value="Transferase(Phosphotransferase) domain 1"/>
    <property type="match status" value="1"/>
</dbReference>
<dbReference type="InterPro" id="IPR008271">
    <property type="entry name" value="Ser/Thr_kinase_AS"/>
</dbReference>
<dbReference type="PANTHER" id="PTHR43289:SF34">
    <property type="entry name" value="SERINE_THREONINE-PROTEIN KINASE YBDM-RELATED"/>
    <property type="match status" value="1"/>
</dbReference>
<feature type="region of interest" description="Disordered" evidence="5">
    <location>
        <begin position="273"/>
        <end position="330"/>
    </location>
</feature>
<keyword evidence="2" id="KW-0547">Nucleotide-binding</keyword>
<dbReference type="RefSeq" id="WP_119930444.1">
    <property type="nucleotide sequence ID" value="NZ_QZEY01000018.1"/>
</dbReference>
<evidence type="ECO:0000256" key="2">
    <source>
        <dbReference type="ARBA" id="ARBA00022741"/>
    </source>
</evidence>
<dbReference type="Gene3D" id="3.30.200.20">
    <property type="entry name" value="Phosphorylase Kinase, domain 1"/>
    <property type="match status" value="1"/>
</dbReference>
<evidence type="ECO:0000256" key="3">
    <source>
        <dbReference type="ARBA" id="ARBA00022777"/>
    </source>
</evidence>
<keyword evidence="1" id="KW-0808">Transferase</keyword>
<dbReference type="SMART" id="SM00062">
    <property type="entry name" value="PBPb"/>
    <property type="match status" value="1"/>
</dbReference>
<evidence type="ECO:0000259" key="6">
    <source>
        <dbReference type="PROSITE" id="PS50011"/>
    </source>
</evidence>
<organism evidence="7 8">
    <name type="scientific">Bailinhaonella thermotolerans</name>
    <dbReference type="NCBI Taxonomy" id="1070861"/>
    <lineage>
        <taxon>Bacteria</taxon>
        <taxon>Bacillati</taxon>
        <taxon>Actinomycetota</taxon>
        <taxon>Actinomycetes</taxon>
        <taxon>Streptosporangiales</taxon>
        <taxon>Streptosporangiaceae</taxon>
        <taxon>Bailinhaonella</taxon>
    </lineage>
</organism>
<gene>
    <name evidence="7" type="ORF">D5H75_32690</name>
</gene>
<evidence type="ECO:0000256" key="1">
    <source>
        <dbReference type="ARBA" id="ARBA00022679"/>
    </source>
</evidence>
<dbReference type="OrthoDB" id="3915799at2"/>
<dbReference type="Pfam" id="PF00069">
    <property type="entry name" value="Pkinase"/>
    <property type="match status" value="1"/>
</dbReference>
<dbReference type="Gene3D" id="3.40.190.10">
    <property type="entry name" value="Periplasmic binding protein-like II"/>
    <property type="match status" value="2"/>
</dbReference>
<dbReference type="SUPFAM" id="SSF56112">
    <property type="entry name" value="Protein kinase-like (PK-like)"/>
    <property type="match status" value="1"/>
</dbReference>
<keyword evidence="8" id="KW-1185">Reference proteome</keyword>
<protein>
    <recommendedName>
        <fullName evidence="6">Protein kinase domain-containing protein</fullName>
    </recommendedName>
</protein>
<dbReference type="PROSITE" id="PS00108">
    <property type="entry name" value="PROTEIN_KINASE_ST"/>
    <property type="match status" value="1"/>
</dbReference>
<dbReference type="SUPFAM" id="SSF53850">
    <property type="entry name" value="Periplasmic binding protein-like II"/>
    <property type="match status" value="1"/>
</dbReference>
<evidence type="ECO:0000313" key="8">
    <source>
        <dbReference type="Proteomes" id="UP000265768"/>
    </source>
</evidence>
<dbReference type="EMBL" id="QZEY01000018">
    <property type="protein sequence ID" value="RJL23655.1"/>
    <property type="molecule type" value="Genomic_DNA"/>
</dbReference>
<reference evidence="7 8" key="1">
    <citation type="submission" date="2018-09" db="EMBL/GenBank/DDBJ databases">
        <title>YIM 75507 draft genome.</title>
        <authorList>
            <person name="Tang S."/>
            <person name="Feng Y."/>
        </authorList>
    </citation>
    <scope>NUCLEOTIDE SEQUENCE [LARGE SCALE GENOMIC DNA]</scope>
    <source>
        <strain evidence="7 8">YIM 75507</strain>
    </source>
</reference>
<keyword evidence="3" id="KW-0418">Kinase</keyword>
<dbReference type="InterPro" id="IPR011009">
    <property type="entry name" value="Kinase-like_dom_sf"/>
</dbReference>
<dbReference type="PANTHER" id="PTHR43289">
    <property type="entry name" value="MITOGEN-ACTIVATED PROTEIN KINASE KINASE KINASE 20-RELATED"/>
    <property type="match status" value="1"/>
</dbReference>
<feature type="compositionally biased region" description="Pro residues" evidence="5">
    <location>
        <begin position="302"/>
        <end position="320"/>
    </location>
</feature>
<sequence length="623" mass="65211">MPDIVPLHPGDPSRLGDYELAGRLGQGGQGIVYLGKSDTGELAAVKLMHVRLAGDEASRARFRRELAAAKRVAPFCTARVLDFDIEGDAPYIASEYIDASSLREVVETSGPLSGTPLDRLAIGTATALTAIHHAGIVHRDFKPDNVLLAPDGPRVVDFGIARMLDGTGTLTSQAIGTPAYMAPEQISNLPVSTATDVFAWASTIVFAATGAPPFGANSIAAVLNGILNLEPDLGALSGPLREVIADCLSKRPEDRPKTDEILLRLLHRPPAPAVSEEVLSEGAEAATPTLMKPVPAATRPSGEPPAPAAPVPATPAPAKTPPDGRRRRSRARWYAAAAAALVLAGGGGLWASQNIGGGPPATSGPTAKPQPPRAETLAEKIAGGDTITVGVREDLPGLSLLGGGPMGYAGLEVDVALELLKRMGVPADRVRFESVGIARESALESGAVDLVLATYSINQARRNKVTFAGPYLVAHQDVMVRADDRVKRLADLNGKRLCAPAGSLGVARARQRSPKLVPVDAANLSDCTRMLRDGRVDAIVNDDMILAGFGVQAGGGFRILGERLSDERYGVGLRLGDKRSCLLVNKAVQGIYREGTMRVLFKRHLGGMGFTPGLGLPKPESCG</sequence>
<evidence type="ECO:0000313" key="7">
    <source>
        <dbReference type="EMBL" id="RJL23655.1"/>
    </source>
</evidence>
<name>A0A3A4A562_9ACTN</name>
<evidence type="ECO:0000256" key="4">
    <source>
        <dbReference type="ARBA" id="ARBA00022840"/>
    </source>
</evidence>
<dbReference type="Proteomes" id="UP000265768">
    <property type="component" value="Unassembled WGS sequence"/>
</dbReference>
<keyword evidence="4" id="KW-0067">ATP-binding</keyword>
<proteinExistence type="predicted"/>
<dbReference type="Pfam" id="PF00497">
    <property type="entry name" value="SBP_bac_3"/>
    <property type="match status" value="1"/>
</dbReference>
<dbReference type="PROSITE" id="PS50011">
    <property type="entry name" value="PROTEIN_KINASE_DOM"/>
    <property type="match status" value="1"/>
</dbReference>
<feature type="domain" description="Protein kinase" evidence="6">
    <location>
        <begin position="18"/>
        <end position="274"/>
    </location>
</feature>
<dbReference type="InterPro" id="IPR000719">
    <property type="entry name" value="Prot_kinase_dom"/>
</dbReference>
<dbReference type="AlphaFoldDB" id="A0A3A4A562"/>
<dbReference type="CDD" id="cd14014">
    <property type="entry name" value="STKc_PknB_like"/>
    <property type="match status" value="1"/>
</dbReference>
<accession>A0A3A4A562</accession>
<dbReference type="InterPro" id="IPR001638">
    <property type="entry name" value="Solute-binding_3/MltF_N"/>
</dbReference>
<comment type="caution">
    <text evidence="7">The sequence shown here is derived from an EMBL/GenBank/DDBJ whole genome shotgun (WGS) entry which is preliminary data.</text>
</comment>